<organism evidence="1 2">
    <name type="scientific">Mycena chlorophos</name>
    <name type="common">Agaric fungus</name>
    <name type="synonym">Agaricus chlorophos</name>
    <dbReference type="NCBI Taxonomy" id="658473"/>
    <lineage>
        <taxon>Eukaryota</taxon>
        <taxon>Fungi</taxon>
        <taxon>Dikarya</taxon>
        <taxon>Basidiomycota</taxon>
        <taxon>Agaricomycotina</taxon>
        <taxon>Agaricomycetes</taxon>
        <taxon>Agaricomycetidae</taxon>
        <taxon>Agaricales</taxon>
        <taxon>Marasmiineae</taxon>
        <taxon>Mycenaceae</taxon>
        <taxon>Mycena</taxon>
    </lineage>
</organism>
<name>A0A8H6RWK5_MYCCL</name>
<gene>
    <name evidence="1" type="ORF">HMN09_01417100</name>
</gene>
<comment type="caution">
    <text evidence="1">The sequence shown here is derived from an EMBL/GenBank/DDBJ whole genome shotgun (WGS) entry which is preliminary data.</text>
</comment>
<sequence>MREANSDGEKQIVQQRIRDTKHTNVDFSLTSNPETLTSRGFVCLPDCRINERRCKDAKELLEQGIARKLWDGHASEMILSKENHPLVLLCGHPRDTPTSNWAQEVTEPASVLVREASGALYEDQPFQAFTALTAPARLTAPLVLILVVPPRTCITAAPRTRVAAIPPMATCVGVAPRGPGSVALPTFIRATVVVAMVSGPLASCRGIQNVTHPAESGHGGQTFGEEEVVLMINGLVVALEELLALKEPLGRPYSPLVAGKYGPGGSTAVIGNPKEVEGGKPVSIIALDRDGLALTVGDVLRMVAFGDSTHGQAVVCEGLATNFDELATAGDELSAGV</sequence>
<accession>A0A8H6RWK5</accession>
<dbReference type="AlphaFoldDB" id="A0A8H6RWK5"/>
<proteinExistence type="predicted"/>
<evidence type="ECO:0000313" key="2">
    <source>
        <dbReference type="Proteomes" id="UP000613580"/>
    </source>
</evidence>
<reference evidence="1" key="1">
    <citation type="submission" date="2020-05" db="EMBL/GenBank/DDBJ databases">
        <title>Mycena genomes resolve the evolution of fungal bioluminescence.</title>
        <authorList>
            <person name="Tsai I.J."/>
        </authorList>
    </citation>
    <scope>NUCLEOTIDE SEQUENCE</scope>
    <source>
        <strain evidence="1">110903Hualien_Pintung</strain>
    </source>
</reference>
<evidence type="ECO:0000313" key="1">
    <source>
        <dbReference type="EMBL" id="KAF7288202.1"/>
    </source>
</evidence>
<protein>
    <submittedName>
        <fullName evidence="1">Uncharacterized protein</fullName>
    </submittedName>
</protein>
<dbReference type="EMBL" id="JACAZE010000046">
    <property type="protein sequence ID" value="KAF7288202.1"/>
    <property type="molecule type" value="Genomic_DNA"/>
</dbReference>
<dbReference type="Proteomes" id="UP000613580">
    <property type="component" value="Unassembled WGS sequence"/>
</dbReference>
<keyword evidence="2" id="KW-1185">Reference proteome</keyword>